<accession>U5BPR2</accession>
<sequence length="30" mass="3472">MVQISNSHYLPNLAFSEVDSWQNPNFGFTK</sequence>
<reference evidence="1 2" key="1">
    <citation type="journal article" date="2013" name="Genome Announc.">
        <title>Draft Genome Sequence of the Psychrophilic and Alkaliphilic Rhodonellum psychrophilum Strain GCM71T.</title>
        <authorList>
            <person name="Hauptmann A.L."/>
            <person name="Glaring M.A."/>
            <person name="Hallin P.F."/>
            <person name="Prieme A."/>
            <person name="Stougaard P."/>
        </authorList>
    </citation>
    <scope>NUCLEOTIDE SEQUENCE [LARGE SCALE GENOMIC DNA]</scope>
    <source>
        <strain evidence="1 2">GCM71</strain>
    </source>
</reference>
<gene>
    <name evidence="1" type="ORF">P872_05915</name>
</gene>
<proteinExistence type="predicted"/>
<comment type="caution">
    <text evidence="1">The sequence shown here is derived from an EMBL/GenBank/DDBJ whole genome shotgun (WGS) entry which is preliminary data.</text>
</comment>
<dbReference type="EMBL" id="AWXR01000025">
    <property type="protein sequence ID" value="ERM82560.1"/>
    <property type="molecule type" value="Genomic_DNA"/>
</dbReference>
<protein>
    <submittedName>
        <fullName evidence="1">Uncharacterized protein</fullName>
    </submittedName>
</protein>
<organism evidence="1 2">
    <name type="scientific">Rhodonellum psychrophilum GCM71 = DSM 17998</name>
    <dbReference type="NCBI Taxonomy" id="1123057"/>
    <lineage>
        <taxon>Bacteria</taxon>
        <taxon>Pseudomonadati</taxon>
        <taxon>Bacteroidota</taxon>
        <taxon>Cytophagia</taxon>
        <taxon>Cytophagales</taxon>
        <taxon>Cytophagaceae</taxon>
        <taxon>Rhodonellum</taxon>
    </lineage>
</organism>
<evidence type="ECO:0000313" key="2">
    <source>
        <dbReference type="Proteomes" id="UP000016843"/>
    </source>
</evidence>
<dbReference type="AlphaFoldDB" id="U5BPR2"/>
<name>U5BPR2_9BACT</name>
<evidence type="ECO:0000313" key="1">
    <source>
        <dbReference type="EMBL" id="ERM82560.1"/>
    </source>
</evidence>
<dbReference type="Proteomes" id="UP000016843">
    <property type="component" value="Unassembled WGS sequence"/>
</dbReference>
<keyword evidence="2" id="KW-1185">Reference proteome</keyword>